<evidence type="ECO:0000313" key="2">
    <source>
        <dbReference type="EMBL" id="QJA95532.1"/>
    </source>
</evidence>
<dbReference type="EMBL" id="MT142248">
    <property type="protein sequence ID" value="QJA76855.1"/>
    <property type="molecule type" value="Genomic_DNA"/>
</dbReference>
<evidence type="ECO:0000313" key="1">
    <source>
        <dbReference type="EMBL" id="QJA76855.1"/>
    </source>
</evidence>
<accession>A0A6M3K6I9</accession>
<proteinExistence type="predicted"/>
<gene>
    <name evidence="1" type="ORF">MM415A01412_0003</name>
    <name evidence="2" type="ORF">MM415B05302_0005</name>
</gene>
<reference evidence="1" key="1">
    <citation type="submission" date="2020-03" db="EMBL/GenBank/DDBJ databases">
        <title>The deep terrestrial virosphere.</title>
        <authorList>
            <person name="Holmfeldt K."/>
            <person name="Nilsson E."/>
            <person name="Simone D."/>
            <person name="Lopez-Fernandez M."/>
            <person name="Wu X."/>
            <person name="de Brujin I."/>
            <person name="Lundin D."/>
            <person name="Andersson A."/>
            <person name="Bertilsson S."/>
            <person name="Dopson M."/>
        </authorList>
    </citation>
    <scope>NUCLEOTIDE SEQUENCE</scope>
    <source>
        <strain evidence="1">MM415A01412</strain>
        <strain evidence="2">MM415B05302</strain>
    </source>
</reference>
<protein>
    <submittedName>
        <fullName evidence="1">Uncharacterized protein</fullName>
    </submittedName>
</protein>
<organism evidence="1">
    <name type="scientific">viral metagenome</name>
    <dbReference type="NCBI Taxonomy" id="1070528"/>
    <lineage>
        <taxon>unclassified sequences</taxon>
        <taxon>metagenomes</taxon>
        <taxon>organismal metagenomes</taxon>
    </lineage>
</organism>
<dbReference type="EMBL" id="MT143322">
    <property type="protein sequence ID" value="QJA95532.1"/>
    <property type="molecule type" value="Genomic_DNA"/>
</dbReference>
<dbReference type="AlphaFoldDB" id="A0A6M3K6I9"/>
<name>A0A6M3K6I9_9ZZZZ</name>
<sequence length="77" mass="8169">MNSHEFAAKVAEDKAASFTLQRMIATAAERDVLDALIDAEALAAFCRLRAEEAGVMIPVAGVEALAHDMLALSPADR</sequence>